<accession>A0ABR2PJQ9</accession>
<sequence>MDHILLILVIFSPVLSLALLIYYKISSNYASDPNLPPGKMGLPLIGESIELLLTGRRGHPEKFLNDRMEKYSSKIFKTWIFGEPMAVVCGATGNKFLFSNENKLVTSWWPDSVNKIFPSSEQTSSKEEAIKMRKMESNIFKPEALQRYIGMMDTIAQTHFESNDPNHVAKFADPFNALAAGIFTVPINLPGTPFRRGINAAKTIRKELMAIIKQRKMDLADKKATPNQDILSHMLLATDENGQYTNELNVADKILGFLIGGHDTVTAAIVFIVKYLAELPNIRNEVYKEQMEIVGSKKEGELLNWEDIQKMKYSWNVACEVMRLTPPLQGAFREAITDFTFAGFSVPKGWKLHWNVNSTHRNPECFPNPEKFDPRRFEGNGATPYTFVPFGGGPRMCPAKEYARLEILVFMHNISKRFKWEKILSDEKTIVDPFPMPAEGLPIRLLPH</sequence>
<evidence type="ECO:0008006" key="10">
    <source>
        <dbReference type="Google" id="ProtNLM"/>
    </source>
</evidence>
<keyword evidence="7" id="KW-0560">Oxidoreductase</keyword>
<keyword evidence="3" id="KW-0812">Transmembrane</keyword>
<keyword evidence="7" id="KW-0349">Heme</keyword>
<keyword evidence="4 7" id="KW-0479">Metal-binding</keyword>
<dbReference type="CDD" id="cd11043">
    <property type="entry name" value="CYP90-like"/>
    <property type="match status" value="1"/>
</dbReference>
<name>A0ABR2PJQ9_9ROSI</name>
<dbReference type="InterPro" id="IPR001128">
    <property type="entry name" value="Cyt_P450"/>
</dbReference>
<evidence type="ECO:0000313" key="8">
    <source>
        <dbReference type="EMBL" id="KAK8988532.1"/>
    </source>
</evidence>
<gene>
    <name evidence="8" type="ORF">V6N11_029919</name>
</gene>
<dbReference type="PRINTS" id="PR00385">
    <property type="entry name" value="P450"/>
</dbReference>
<dbReference type="SUPFAM" id="SSF48264">
    <property type="entry name" value="Cytochrome P450"/>
    <property type="match status" value="1"/>
</dbReference>
<dbReference type="InterPro" id="IPR036396">
    <property type="entry name" value="Cyt_P450_sf"/>
</dbReference>
<comment type="subcellular location">
    <subcellularLocation>
        <location evidence="1">Membrane</location>
        <topology evidence="1">Single-pass membrane protein</topology>
    </subcellularLocation>
</comment>
<dbReference type="InterPro" id="IPR002401">
    <property type="entry name" value="Cyt_P450_E_grp-I"/>
</dbReference>
<proteinExistence type="inferred from homology"/>
<comment type="caution">
    <text evidence="8">The sequence shown here is derived from an EMBL/GenBank/DDBJ whole genome shotgun (WGS) entry which is preliminary data.</text>
</comment>
<keyword evidence="5" id="KW-1133">Transmembrane helix</keyword>
<dbReference type="PROSITE" id="PS00086">
    <property type="entry name" value="CYTOCHROME_P450"/>
    <property type="match status" value="1"/>
</dbReference>
<keyword evidence="7" id="KW-0503">Monooxygenase</keyword>
<evidence type="ECO:0000313" key="9">
    <source>
        <dbReference type="Proteomes" id="UP001396334"/>
    </source>
</evidence>
<dbReference type="PRINTS" id="PR00463">
    <property type="entry name" value="EP450I"/>
</dbReference>
<keyword evidence="6 7" id="KW-0408">Iron</keyword>
<keyword evidence="9" id="KW-1185">Reference proteome</keyword>
<evidence type="ECO:0000256" key="6">
    <source>
        <dbReference type="ARBA" id="ARBA00023004"/>
    </source>
</evidence>
<evidence type="ECO:0000256" key="7">
    <source>
        <dbReference type="RuleBase" id="RU000461"/>
    </source>
</evidence>
<evidence type="ECO:0000256" key="2">
    <source>
        <dbReference type="ARBA" id="ARBA00010617"/>
    </source>
</evidence>
<organism evidence="8 9">
    <name type="scientific">Hibiscus sabdariffa</name>
    <name type="common">roselle</name>
    <dbReference type="NCBI Taxonomy" id="183260"/>
    <lineage>
        <taxon>Eukaryota</taxon>
        <taxon>Viridiplantae</taxon>
        <taxon>Streptophyta</taxon>
        <taxon>Embryophyta</taxon>
        <taxon>Tracheophyta</taxon>
        <taxon>Spermatophyta</taxon>
        <taxon>Magnoliopsida</taxon>
        <taxon>eudicotyledons</taxon>
        <taxon>Gunneridae</taxon>
        <taxon>Pentapetalae</taxon>
        <taxon>rosids</taxon>
        <taxon>malvids</taxon>
        <taxon>Malvales</taxon>
        <taxon>Malvaceae</taxon>
        <taxon>Malvoideae</taxon>
        <taxon>Hibiscus</taxon>
    </lineage>
</organism>
<dbReference type="Proteomes" id="UP001396334">
    <property type="component" value="Unassembled WGS sequence"/>
</dbReference>
<dbReference type="PANTHER" id="PTHR24286">
    <property type="entry name" value="CYTOCHROME P450 26"/>
    <property type="match status" value="1"/>
</dbReference>
<keyword evidence="5" id="KW-0472">Membrane</keyword>
<evidence type="ECO:0000256" key="5">
    <source>
        <dbReference type="ARBA" id="ARBA00022989"/>
    </source>
</evidence>
<evidence type="ECO:0000256" key="3">
    <source>
        <dbReference type="ARBA" id="ARBA00022692"/>
    </source>
</evidence>
<dbReference type="PANTHER" id="PTHR24286:SF297">
    <property type="entry name" value="BETA-AMYRIN 28-OXIDASE-LIKE"/>
    <property type="match status" value="1"/>
</dbReference>
<evidence type="ECO:0000256" key="1">
    <source>
        <dbReference type="ARBA" id="ARBA00004167"/>
    </source>
</evidence>
<evidence type="ECO:0000256" key="4">
    <source>
        <dbReference type="ARBA" id="ARBA00022723"/>
    </source>
</evidence>
<dbReference type="Pfam" id="PF00067">
    <property type="entry name" value="p450"/>
    <property type="match status" value="1"/>
</dbReference>
<comment type="similarity">
    <text evidence="2 7">Belongs to the cytochrome P450 family.</text>
</comment>
<dbReference type="InterPro" id="IPR017972">
    <property type="entry name" value="Cyt_P450_CS"/>
</dbReference>
<protein>
    <recommendedName>
        <fullName evidence="10">Cytochrome P450</fullName>
    </recommendedName>
</protein>
<dbReference type="EMBL" id="JBBPBN010000057">
    <property type="protein sequence ID" value="KAK8988532.1"/>
    <property type="molecule type" value="Genomic_DNA"/>
</dbReference>
<reference evidence="8 9" key="1">
    <citation type="journal article" date="2024" name="G3 (Bethesda)">
        <title>Genome assembly of Hibiscus sabdariffa L. provides insights into metabolisms of medicinal natural products.</title>
        <authorList>
            <person name="Kim T."/>
        </authorList>
    </citation>
    <scope>NUCLEOTIDE SEQUENCE [LARGE SCALE GENOMIC DNA]</scope>
    <source>
        <strain evidence="8">TK-2024</strain>
        <tissue evidence="8">Old leaves</tissue>
    </source>
</reference>
<dbReference type="Gene3D" id="1.10.630.10">
    <property type="entry name" value="Cytochrome P450"/>
    <property type="match status" value="1"/>
</dbReference>